<dbReference type="PANTHER" id="PTHR45979:SF30">
    <property type="entry name" value="NUCLEOTIDYLTRANSFERASE"/>
    <property type="match status" value="1"/>
</dbReference>
<evidence type="ECO:0000259" key="3">
    <source>
        <dbReference type="Pfam" id="PF26180"/>
    </source>
</evidence>
<feature type="compositionally biased region" description="Basic and acidic residues" evidence="1">
    <location>
        <begin position="1187"/>
        <end position="1196"/>
    </location>
</feature>
<evidence type="ECO:0000259" key="2">
    <source>
        <dbReference type="Pfam" id="PF22600"/>
    </source>
</evidence>
<gene>
    <name evidence="4" type="primary">cid14_2</name>
    <name evidence="4" type="ORF">g.71841</name>
</gene>
<feature type="region of interest" description="Disordered" evidence="1">
    <location>
        <begin position="369"/>
        <end position="421"/>
    </location>
</feature>
<feature type="compositionally biased region" description="Polar residues" evidence="1">
    <location>
        <begin position="1002"/>
        <end position="1013"/>
    </location>
</feature>
<organism evidence="4">
    <name type="scientific">Anthurium amnicola</name>
    <dbReference type="NCBI Taxonomy" id="1678845"/>
    <lineage>
        <taxon>Eukaryota</taxon>
        <taxon>Viridiplantae</taxon>
        <taxon>Streptophyta</taxon>
        <taxon>Embryophyta</taxon>
        <taxon>Tracheophyta</taxon>
        <taxon>Spermatophyta</taxon>
        <taxon>Magnoliopsida</taxon>
        <taxon>Liliopsida</taxon>
        <taxon>Araceae</taxon>
        <taxon>Pothoideae</taxon>
        <taxon>Potheae</taxon>
        <taxon>Anthurium</taxon>
    </lineage>
</organism>
<feature type="compositionally biased region" description="Polar residues" evidence="1">
    <location>
        <begin position="1135"/>
        <end position="1144"/>
    </location>
</feature>
<feature type="domain" description="Poly(A) RNA polymerase mitochondrial-like central palm" evidence="2">
    <location>
        <begin position="41"/>
        <end position="163"/>
    </location>
</feature>
<evidence type="ECO:0000313" key="4">
    <source>
        <dbReference type="EMBL" id="JAT59919.1"/>
    </source>
</evidence>
<feature type="region of interest" description="Disordered" evidence="1">
    <location>
        <begin position="835"/>
        <end position="878"/>
    </location>
</feature>
<accession>A0A1D1YZA5</accession>
<dbReference type="InterPro" id="IPR058920">
    <property type="entry name" value="PAP-OAS1-bd-rel"/>
</dbReference>
<name>A0A1D1YZA5_9ARAE</name>
<feature type="compositionally biased region" description="Low complexity" evidence="1">
    <location>
        <begin position="577"/>
        <end position="587"/>
    </location>
</feature>
<dbReference type="CDD" id="cd05402">
    <property type="entry name" value="NT_PAP_TUTase"/>
    <property type="match status" value="1"/>
</dbReference>
<feature type="region of interest" description="Disordered" evidence="1">
    <location>
        <begin position="1002"/>
        <end position="1037"/>
    </location>
</feature>
<proteinExistence type="predicted"/>
<feature type="region of interest" description="Disordered" evidence="1">
    <location>
        <begin position="925"/>
        <end position="946"/>
    </location>
</feature>
<dbReference type="Gene3D" id="1.10.1410.10">
    <property type="match status" value="1"/>
</dbReference>
<feature type="domain" description="PAP/OAS1 substrate-binding-related" evidence="3">
    <location>
        <begin position="176"/>
        <end position="368"/>
    </location>
</feature>
<dbReference type="InterPro" id="IPR058921">
    <property type="entry name" value="PAP/OAS1-rel"/>
</dbReference>
<feature type="region of interest" description="Disordered" evidence="1">
    <location>
        <begin position="1132"/>
        <end position="1245"/>
    </location>
</feature>
<feature type="compositionally biased region" description="Polar residues" evidence="1">
    <location>
        <begin position="445"/>
        <end position="475"/>
    </location>
</feature>
<feature type="compositionally biased region" description="Polar residues" evidence="1">
    <location>
        <begin position="929"/>
        <end position="946"/>
    </location>
</feature>
<dbReference type="SUPFAM" id="SSF81301">
    <property type="entry name" value="Nucleotidyltransferase"/>
    <property type="match status" value="1"/>
</dbReference>
<feature type="region of interest" description="Disordered" evidence="1">
    <location>
        <begin position="1321"/>
        <end position="1365"/>
    </location>
</feature>
<sequence>MGNQEVWAHPDRIPLNGLLPNEVASVTRVLDPDRWSMAEARIAELIKRIQPNQHSEERRNAVVNYVQQLIMKCFSCQVFTFGSVPLKTYLPDGDIDMSAFSNNLNLKDTWANDVRDMLENEEKSENAEFRVKEVQYIQAEVKIIKCLVENIVVDISFNQLGGLCTLCFLEEIDQFINQDHLFKRSIILIKAWCYYESRILGAHHGLISTYALEILVLYIFHVFNNSFSGPLEVLYRFLEFFSNFDWDHFCVSLWGPVPISSLPDIAAEPPRKDNGGLLLSKIYLDACSSKYSVFPGGQESQGQPFVSKFFNVIDPLRTNNNLGRSVSKGNFYRIRSAFAFGAKRLAGLLECSEDDLIGEVNKFFMNTWKRHGSGPRPDAPSPDLWNMQPLNSAGSVEESENTKIHMGPKRTSENAGPLAGREYQTDGAISSQGISSQFVTTVNQHTQNMHRSGSSSTASSQNRKSYGSQTSSRVSDQIERSICSSEPAQSDRGQKSSRPDFATSEYGVSRFQFARTRSSPELSDTSAGVSTQRQNKVPESVKNQIAYSRPEQNSRRKRLVSETSGNYNARSSVNDPSSLRHSSSNQSLDVAADSNCSSNSYHDDTGFVTSSEEFAAISEALDMRQEEQDLVNMMASSRVSNFNGQVQLPMNFPSAHVPLPLSPSVLASMGFPRRNLAGILPGNIPLIKPPWGPVVQLSHGLASSQLPNYFHNAGLTSNQEEILESSNESSSMTEVNLEDDHCFWQEKDTGSMGVADSRNFQMLHSDDKQMPYMGLNSTLPPGVNNSGGSFVRGQHKVVREDRLANDDFSDAFLHQNNRGQDTYSADRVANFRFMANSQPSSSRSKSSSESSWDGPSTKASKSGRDKRGRKPTASAIFSPSYGEAKRGWQYDDASSDHVSVPTEDENKDWVPLSMMGTDVIERSMGPMSSAPSHASGSHLSGYESAQMSGSDAVVPVAPMLVGPGSQPRTGDNTGVVPFAFFPTGPPVPFLAMLPWCNFPAESGNSDGSTSQLDNGLDNGHMNSSDKNFDLGESSDQVEVHLSPGSVKGASFEHLEEQKPDILNSDFLSHLQNLQYGRFCQNTRYPGPLVYPSPVVIPPLYLQGHFPWDGPGRPLSANMDLFTYGTRLVPVAPLQPGQSRPSSVFQRYGDEVPRYRGGTGTYLPNPKVSYRDRQSPRVRGHRGNYNYERSDHVDREGSWISPKSRAAGRSHGRNHTERPSTRPDRLSMAENRSDRPWDSHRNEPTSYQNHISSFSSTNKHGSVNMAHGIYPLPALNSNGVNPAGPGVPSMVMLYSYDPSAAYASSSEQLEFGSLGPVHLFGLSEAPQPADGGPVRIASDQRQGAYQQVSPHSSPDQPSSPQTHRRR</sequence>
<dbReference type="Pfam" id="PF22600">
    <property type="entry name" value="MTPAP-like_central"/>
    <property type="match status" value="1"/>
</dbReference>
<dbReference type="Gene3D" id="3.30.460.10">
    <property type="entry name" value="Beta Polymerase, domain 2"/>
    <property type="match status" value="1"/>
</dbReference>
<dbReference type="InterPro" id="IPR043519">
    <property type="entry name" value="NT_sf"/>
</dbReference>
<feature type="compositionally biased region" description="Low complexity" evidence="1">
    <location>
        <begin position="1345"/>
        <end position="1365"/>
    </location>
</feature>
<dbReference type="InterPro" id="IPR054708">
    <property type="entry name" value="MTPAP-like_central"/>
</dbReference>
<feature type="compositionally biased region" description="Basic and acidic residues" evidence="1">
    <location>
        <begin position="1213"/>
        <end position="1242"/>
    </location>
</feature>
<feature type="compositionally biased region" description="Low complexity" evidence="1">
    <location>
        <begin position="837"/>
        <end position="851"/>
    </location>
</feature>
<reference evidence="4" key="1">
    <citation type="submission" date="2015-07" db="EMBL/GenBank/DDBJ databases">
        <title>Transcriptome Assembly of Anthurium amnicola.</title>
        <authorList>
            <person name="Suzuki J."/>
        </authorList>
    </citation>
    <scope>NUCLEOTIDE SEQUENCE</scope>
</reference>
<evidence type="ECO:0000256" key="1">
    <source>
        <dbReference type="SAM" id="MobiDB-lite"/>
    </source>
</evidence>
<protein>
    <submittedName>
        <fullName evidence="4">Poly(A) RNA polymerase cid14</fullName>
    </submittedName>
</protein>
<dbReference type="SUPFAM" id="SSF81631">
    <property type="entry name" value="PAP/OAS1 substrate-binding domain"/>
    <property type="match status" value="1"/>
</dbReference>
<dbReference type="FunFam" id="3.30.460.10:FF:000046">
    <property type="entry name" value="PAP/OAS1 substrate-binding domain superfamily"/>
    <property type="match status" value="1"/>
</dbReference>
<feature type="compositionally biased region" description="Polar residues" evidence="1">
    <location>
        <begin position="561"/>
        <end position="576"/>
    </location>
</feature>
<feature type="compositionally biased region" description="Polar residues" evidence="1">
    <location>
        <begin position="515"/>
        <end position="546"/>
    </location>
</feature>
<dbReference type="PANTHER" id="PTHR45979">
    <property type="entry name" value="PAP/OAS1 SUBSTRATE-BINDING DOMAIN SUPERFAMILY"/>
    <property type="match status" value="1"/>
</dbReference>
<feature type="region of interest" description="Disordered" evidence="1">
    <location>
        <begin position="445"/>
        <end position="596"/>
    </location>
</feature>
<dbReference type="EMBL" id="GDJX01008017">
    <property type="protein sequence ID" value="JAT59919.1"/>
    <property type="molecule type" value="Transcribed_RNA"/>
</dbReference>
<dbReference type="Pfam" id="PF26180">
    <property type="entry name" value="PAP-OAS1"/>
    <property type="match status" value="1"/>
</dbReference>